<name>A0A1I8A8G3_9BILA</name>
<dbReference type="Proteomes" id="UP000095287">
    <property type="component" value="Unplaced"/>
</dbReference>
<feature type="region of interest" description="Disordered" evidence="1">
    <location>
        <begin position="1"/>
        <end position="33"/>
    </location>
</feature>
<dbReference type="WBParaSite" id="L893_g33634.t1">
    <property type="protein sequence ID" value="L893_g33634.t1"/>
    <property type="gene ID" value="L893_g33634"/>
</dbReference>
<accession>A0A1I8A8G3</accession>
<sequence>MFDINNTSEEMPVRESEQMIEESTDTQRTEEPPRIRFFIVNRVASESDDEEMEILNATVGRQHEDIRFFNDPRFAWMEVGINTADFNNNSDEEATNDEETAEDVSNNNGHTSHEDMQDEADEGSGSRMDVDN</sequence>
<feature type="region of interest" description="Disordered" evidence="1">
    <location>
        <begin position="85"/>
        <end position="132"/>
    </location>
</feature>
<evidence type="ECO:0000313" key="3">
    <source>
        <dbReference type="WBParaSite" id="L893_g33634.t1"/>
    </source>
</evidence>
<organism evidence="2 3">
    <name type="scientific">Steinernema glaseri</name>
    <dbReference type="NCBI Taxonomy" id="37863"/>
    <lineage>
        <taxon>Eukaryota</taxon>
        <taxon>Metazoa</taxon>
        <taxon>Ecdysozoa</taxon>
        <taxon>Nematoda</taxon>
        <taxon>Chromadorea</taxon>
        <taxon>Rhabditida</taxon>
        <taxon>Tylenchina</taxon>
        <taxon>Panagrolaimomorpha</taxon>
        <taxon>Strongyloidoidea</taxon>
        <taxon>Steinernematidae</taxon>
        <taxon>Steinernema</taxon>
    </lineage>
</organism>
<proteinExistence type="predicted"/>
<evidence type="ECO:0000313" key="2">
    <source>
        <dbReference type="Proteomes" id="UP000095287"/>
    </source>
</evidence>
<keyword evidence="2" id="KW-1185">Reference proteome</keyword>
<evidence type="ECO:0000256" key="1">
    <source>
        <dbReference type="SAM" id="MobiDB-lite"/>
    </source>
</evidence>
<protein>
    <submittedName>
        <fullName evidence="3">Ras-associating domain-containing protein</fullName>
    </submittedName>
</protein>
<feature type="compositionally biased region" description="Acidic residues" evidence="1">
    <location>
        <begin position="90"/>
        <end position="102"/>
    </location>
</feature>
<dbReference type="AlphaFoldDB" id="A0A1I8A8G3"/>
<reference evidence="3" key="1">
    <citation type="submission" date="2016-11" db="UniProtKB">
        <authorList>
            <consortium name="WormBaseParasite"/>
        </authorList>
    </citation>
    <scope>IDENTIFICATION</scope>
</reference>